<dbReference type="EMBL" id="FTOT01000008">
    <property type="protein sequence ID" value="SIT19700.1"/>
    <property type="molecule type" value="Genomic_DNA"/>
</dbReference>
<evidence type="ECO:0000256" key="1">
    <source>
        <dbReference type="SAM" id="MobiDB-lite"/>
    </source>
</evidence>
<name>A0A1N7Q9Z8_9RHOB</name>
<dbReference type="Proteomes" id="UP000186141">
    <property type="component" value="Unassembled WGS sequence"/>
</dbReference>
<evidence type="ECO:0000313" key="4">
    <source>
        <dbReference type="Proteomes" id="UP000186141"/>
    </source>
</evidence>
<dbReference type="SMART" id="SM00943">
    <property type="entry name" value="Prim-Pol"/>
    <property type="match status" value="1"/>
</dbReference>
<dbReference type="STRING" id="1086013.SAMN05421774_10824"/>
<feature type="compositionally biased region" description="Basic and acidic residues" evidence="1">
    <location>
        <begin position="1"/>
        <end position="17"/>
    </location>
</feature>
<accession>A0A1N7Q9Z8</accession>
<sequence>MARDRQSGPAQDNREDSQAAGGGPFGMAGQGYGDLAARLLDNGFEPLPILAGTKRPAVDAWTTARIDEAQVSRWIETFPMSGVGLRTGQLVGIDIDVLDPDTAHQMGRIVEGRLGSLPMRVGLWPKRLYLARTETPFAKLSARKLEFLGLGQQFVAFGIHPDTGQPYYWPAGDTPLDLPLADLPLVDEAICRDLLFELAALLPPIGEQQRRARRGGNAGPATGPVRDADGIVVDGRDGWLSTIAYHAVHDAIDADQTLAPDILAERAWQRFSATTDLSRGKKDSSTSYDLHDALTKVCDKLGLAAAGRLPPRASPDAEPVEVEPGLPVGDAREKLAEAIAAFCRSAEDWSASGCEEPGPRTGLRASVGLGKSAVSRRELLALQQRLKEAGLPHCILVFVPSLALADEAALGWAGDNLRVAVHRGYEAMVPGLGRTMCRDLDMVRLAIASGLPAFPNACMRRGGARCHTFDACAKQENLREIEEADVVLAAYDSLFTGLSVPAVKAALIVIDEGCWERAVRRTRIGLAEITAAEAVDTPRLDDPEEEEAAWTELFRLRTLASDALRANGAGPLMRQHLVDAGLTVAACATAAALEIRLRVDPGLRPGLPQGARRRAAELSWDANRSVRREALFHALEGCLQGAEDQDGRVRVMPPDPGTGAASIEVTRLQGIDQDLAQLPILHLDATLRPGLAGTVLPGLDVIEIAASMPQMRLTAVQGSFGKSSLVEDPKAAPDEARRRRNRLRDCVDHVRWEATRVAPGRTLVVTYKQIEPAFAGIPGVETGHFKAIAGLDAYKDVALLIVIGRPLPGNEDLGHITSAYLGHVPMGAYHRVRRGLLMRDGSRRPIVAIEHEDPLAELMRSAVCDDEVIQAIGRGRGVNRTAANPLEVQVLADVALPLVHDRVLAWEAVMPDIIQRMLLAGLAVDSPADAAVLHPGLFSDEKQAQKALERAGFKRQIPIDNPYREMSLKSAAYRRPGRGRSWQRAWWIEAIASDPRRLLEGAVGPLAEWKPG</sequence>
<feature type="region of interest" description="Disordered" evidence="1">
    <location>
        <begin position="1"/>
        <end position="26"/>
    </location>
</feature>
<organism evidence="3 4">
    <name type="scientific">Gemmobacter megaterium</name>
    <dbReference type="NCBI Taxonomy" id="1086013"/>
    <lineage>
        <taxon>Bacteria</taxon>
        <taxon>Pseudomonadati</taxon>
        <taxon>Pseudomonadota</taxon>
        <taxon>Alphaproteobacteria</taxon>
        <taxon>Rhodobacterales</taxon>
        <taxon>Paracoccaceae</taxon>
        <taxon>Gemmobacter</taxon>
    </lineage>
</organism>
<evidence type="ECO:0000313" key="3">
    <source>
        <dbReference type="EMBL" id="SIT19700.1"/>
    </source>
</evidence>
<dbReference type="OrthoDB" id="123525at2"/>
<keyword evidence="4" id="KW-1185">Reference proteome</keyword>
<dbReference type="RefSeq" id="WP_076533474.1">
    <property type="nucleotide sequence ID" value="NZ_BMEH01000008.1"/>
</dbReference>
<dbReference type="SUPFAM" id="SSF56747">
    <property type="entry name" value="Prim-pol domain"/>
    <property type="match status" value="1"/>
</dbReference>
<reference evidence="3 4" key="1">
    <citation type="submission" date="2017-01" db="EMBL/GenBank/DDBJ databases">
        <authorList>
            <person name="Mah S.A."/>
            <person name="Swanson W.J."/>
            <person name="Moy G.W."/>
            <person name="Vacquier V.D."/>
        </authorList>
    </citation>
    <scope>NUCLEOTIDE SEQUENCE [LARGE SCALE GENOMIC DNA]</scope>
    <source>
        <strain evidence="3 4">DSM 26375</strain>
    </source>
</reference>
<evidence type="ECO:0000259" key="2">
    <source>
        <dbReference type="SMART" id="SM00943"/>
    </source>
</evidence>
<protein>
    <submittedName>
        <fullName evidence="3">Bifunctional DNA primase/polymerase, N-terminal</fullName>
    </submittedName>
</protein>
<dbReference type="Pfam" id="PF09250">
    <property type="entry name" value="Prim-Pol"/>
    <property type="match status" value="1"/>
</dbReference>
<dbReference type="AlphaFoldDB" id="A0A1N7Q9Z8"/>
<dbReference type="InterPro" id="IPR015330">
    <property type="entry name" value="DNA_primase/pol_bifunc_N"/>
</dbReference>
<gene>
    <name evidence="3" type="ORF">SAMN05421774_10824</name>
</gene>
<feature type="domain" description="DNA primase/polymerase bifunctional N-terminal" evidence="2">
    <location>
        <begin position="36"/>
        <end position="185"/>
    </location>
</feature>
<proteinExistence type="predicted"/>